<dbReference type="EMBL" id="BLAP01000075">
    <property type="protein sequence ID" value="GET13697.1"/>
    <property type="molecule type" value="Genomic_DNA"/>
</dbReference>
<accession>A0A6F9YJW3</accession>
<sequence length="47" mass="5618">MTNSEKANIILQEIEYYLQFDTLQREYAEKGILKALSKIERIEKNEL</sequence>
<dbReference type="RefSeq" id="WP_172577971.1">
    <property type="nucleotide sequence ID" value="NZ_BLAP01000075.1"/>
</dbReference>
<name>A0A6F9YJW3_9LACO</name>
<comment type="caution">
    <text evidence="1">The sequence shown here is derived from an EMBL/GenBank/DDBJ whole genome shotgun (WGS) entry which is preliminary data.</text>
</comment>
<dbReference type="AlphaFoldDB" id="A0A6F9YJW3"/>
<dbReference type="Proteomes" id="UP000494160">
    <property type="component" value="Unassembled WGS sequence"/>
</dbReference>
<protein>
    <submittedName>
        <fullName evidence="1">Uncharacterized protein</fullName>
    </submittedName>
</protein>
<organism evidence="1">
    <name type="scientific">Ligilactobacillus agilis</name>
    <dbReference type="NCBI Taxonomy" id="1601"/>
    <lineage>
        <taxon>Bacteria</taxon>
        <taxon>Bacillati</taxon>
        <taxon>Bacillota</taxon>
        <taxon>Bacilli</taxon>
        <taxon>Lactobacillales</taxon>
        <taxon>Lactobacillaceae</taxon>
        <taxon>Ligilactobacillus</taxon>
    </lineage>
</organism>
<reference evidence="1" key="1">
    <citation type="submission" date="2019-10" db="EMBL/GenBank/DDBJ databases">
        <title>Lactobacillus agilis SN811 Whole Genome Sequencing Project.</title>
        <authorList>
            <person name="Suzuki S."/>
            <person name="Endo A."/>
            <person name="Maeno S."/>
            <person name="Shiwa Y."/>
            <person name="Matsutani M."/>
            <person name="Kajikawa A."/>
        </authorList>
    </citation>
    <scope>NUCLEOTIDE SEQUENCE</scope>
    <source>
        <strain evidence="1">SN811</strain>
    </source>
</reference>
<proteinExistence type="predicted"/>
<evidence type="ECO:0000313" key="1">
    <source>
        <dbReference type="EMBL" id="GET13697.1"/>
    </source>
</evidence>
<gene>
    <name evidence="1" type="ORF">SN811_21970</name>
</gene>